<evidence type="ECO:0000256" key="7">
    <source>
        <dbReference type="ARBA" id="ARBA00022982"/>
    </source>
</evidence>
<dbReference type="Pfam" id="PF10418">
    <property type="entry name" value="DHODB_Fe-S_bind"/>
    <property type="match status" value="1"/>
</dbReference>
<comment type="similarity">
    <text evidence="1">Belongs to the PyrK family.</text>
</comment>
<dbReference type="InterPro" id="IPR012165">
    <property type="entry name" value="Cyt_c3_hydrogenase_gsu"/>
</dbReference>
<dbReference type="SUPFAM" id="SSF63380">
    <property type="entry name" value="Riboflavin synthase domain-like"/>
    <property type="match status" value="1"/>
</dbReference>
<evidence type="ECO:0000313" key="14">
    <source>
        <dbReference type="EMBL" id="VGO22750.1"/>
    </source>
</evidence>
<evidence type="ECO:0000256" key="11">
    <source>
        <dbReference type="PIRSR" id="PIRSR006816-1"/>
    </source>
</evidence>
<dbReference type="PROSITE" id="PS51384">
    <property type="entry name" value="FAD_FR"/>
    <property type="match status" value="1"/>
</dbReference>
<keyword evidence="8 12" id="KW-0408">Iron</keyword>
<dbReference type="PANTHER" id="PTHR43513">
    <property type="entry name" value="DIHYDROOROTATE DEHYDROGENASE B (NAD(+)), ELECTRON TRANSFER SUBUNIT"/>
    <property type="match status" value="1"/>
</dbReference>
<dbReference type="InterPro" id="IPR017938">
    <property type="entry name" value="Riboflavin_synthase-like_b-brl"/>
</dbReference>
<evidence type="ECO:0000259" key="13">
    <source>
        <dbReference type="PROSITE" id="PS51384"/>
    </source>
</evidence>
<dbReference type="CDD" id="cd06218">
    <property type="entry name" value="DHOD_e_trans"/>
    <property type="match status" value="1"/>
</dbReference>
<feature type="binding site" evidence="12">
    <location>
        <position position="228"/>
    </location>
    <ligand>
        <name>[2Fe-2S] cluster</name>
        <dbReference type="ChEBI" id="CHEBI:190135"/>
    </ligand>
</feature>
<keyword evidence="5 12" id="KW-0479">Metal-binding</keyword>
<dbReference type="Gene3D" id="2.40.30.10">
    <property type="entry name" value="Translation factors"/>
    <property type="match status" value="1"/>
</dbReference>
<dbReference type="GO" id="GO:0050660">
    <property type="term" value="F:flavin adenine dinucleotide binding"/>
    <property type="evidence" value="ECO:0007669"/>
    <property type="project" value="InterPro"/>
</dbReference>
<keyword evidence="9 12" id="KW-0411">Iron-sulfur</keyword>
<protein>
    <submittedName>
        <fullName evidence="14">Dihydroorotate dehydrogenase B (NAD(+)), electron transfer subunit</fullName>
    </submittedName>
</protein>
<name>A0A6C2UR14_9BACT</name>
<dbReference type="InterPro" id="IPR039261">
    <property type="entry name" value="FNR_nucleotide-bd"/>
</dbReference>
<dbReference type="PANTHER" id="PTHR43513:SF3">
    <property type="entry name" value="DIHYDROOROTATE DEHYDROGENASE B (NAD(+)), ELECTRON TRANSFER SUBUNIT-RELATED"/>
    <property type="match status" value="1"/>
</dbReference>
<feature type="binding site" evidence="11">
    <location>
        <begin position="74"/>
        <end position="75"/>
    </location>
    <ligand>
        <name>FAD</name>
        <dbReference type="ChEBI" id="CHEBI:57692"/>
    </ligand>
</feature>
<accession>A0A6C2UR14</accession>
<feature type="binding site" evidence="12">
    <location>
        <position position="244"/>
    </location>
    <ligand>
        <name>[2Fe-2S] cluster</name>
        <dbReference type="ChEBI" id="CHEBI:190135"/>
    </ligand>
</feature>
<dbReference type="Gene3D" id="3.40.50.80">
    <property type="entry name" value="Nucleotide-binding domain of ferredoxin-NADP reductase (FNR) module"/>
    <property type="match status" value="1"/>
</dbReference>
<organism evidence="14 15">
    <name type="scientific">Pontiella sulfatireligans</name>
    <dbReference type="NCBI Taxonomy" id="2750658"/>
    <lineage>
        <taxon>Bacteria</taxon>
        <taxon>Pseudomonadati</taxon>
        <taxon>Kiritimatiellota</taxon>
        <taxon>Kiritimatiellia</taxon>
        <taxon>Kiritimatiellales</taxon>
        <taxon>Pontiellaceae</taxon>
        <taxon>Pontiella</taxon>
    </lineage>
</organism>
<comment type="cofactor">
    <cofactor evidence="12">
        <name>[2Fe-2S] cluster</name>
        <dbReference type="ChEBI" id="CHEBI:190135"/>
    </cofactor>
    <text evidence="12">Binds 1 [2Fe-2S] cluster per subunit.</text>
</comment>
<dbReference type="Proteomes" id="UP000346198">
    <property type="component" value="Unassembled WGS sequence"/>
</dbReference>
<dbReference type="InterPro" id="IPR037117">
    <property type="entry name" value="Dihydroorotate_DH_ele_sf"/>
</dbReference>
<gene>
    <name evidence="14" type="primary">pyrK</name>
    <name evidence="14" type="ORF">SCARR_04846</name>
</gene>
<dbReference type="EMBL" id="CAAHFH010000002">
    <property type="protein sequence ID" value="VGO22750.1"/>
    <property type="molecule type" value="Genomic_DNA"/>
</dbReference>
<keyword evidence="4 12" id="KW-0001">2Fe-2S</keyword>
<dbReference type="SUPFAM" id="SSF52343">
    <property type="entry name" value="Ferredoxin reductase-like, C-terminal NADP-linked domain"/>
    <property type="match status" value="1"/>
</dbReference>
<keyword evidence="6 11" id="KW-0274">FAD</keyword>
<evidence type="ECO:0000256" key="1">
    <source>
        <dbReference type="ARBA" id="ARBA00006422"/>
    </source>
</evidence>
<evidence type="ECO:0000256" key="10">
    <source>
        <dbReference type="ARBA" id="ARBA00034078"/>
    </source>
</evidence>
<keyword evidence="3 11" id="KW-0285">Flavoprotein</keyword>
<keyword evidence="2" id="KW-0813">Transport</keyword>
<evidence type="ECO:0000256" key="12">
    <source>
        <dbReference type="PIRSR" id="PIRSR006816-2"/>
    </source>
</evidence>
<dbReference type="RefSeq" id="WP_136064357.1">
    <property type="nucleotide sequence ID" value="NZ_CAAHFH010000002.1"/>
</dbReference>
<dbReference type="GO" id="GO:0016491">
    <property type="term" value="F:oxidoreductase activity"/>
    <property type="evidence" value="ECO:0007669"/>
    <property type="project" value="InterPro"/>
</dbReference>
<keyword evidence="15" id="KW-1185">Reference proteome</keyword>
<dbReference type="InterPro" id="IPR017927">
    <property type="entry name" value="FAD-bd_FR_type"/>
</dbReference>
<sequence length="259" mass="28441">MKQEKATVLEHDNFQGEYRILRLAAPVVGPMVQPGQFLELQVPRLGERILRRPFSIYQAGPEGAAVLYKPVGRGTDAMAAIQVGDEVNIIGSLGNGYPEPDPNKLPVLVAGGYGNAALYILAERMEKKGIAFFGGRSAIDILLVKEFEALGWDVRPTTDDGSLGTQGLVTAAFDPWMKEQDIQSLEVFVCGPNPMLKAIGDRAIEHNFTAWLSLDKNMACGVGACLTCVIKRKTEDGWEWARCCKDGPIFESREILWDE</sequence>
<comment type="cofactor">
    <cofactor evidence="11">
        <name>FAD</name>
        <dbReference type="ChEBI" id="CHEBI:57692"/>
    </cofactor>
    <text evidence="11">Binds 1 FAD per subunit.</text>
</comment>
<feature type="binding site" evidence="12">
    <location>
        <position position="220"/>
    </location>
    <ligand>
        <name>[2Fe-2S] cluster</name>
        <dbReference type="ChEBI" id="CHEBI:190135"/>
    </ligand>
</feature>
<proteinExistence type="inferred from homology"/>
<dbReference type="GO" id="GO:0006221">
    <property type="term" value="P:pyrimidine nucleotide biosynthetic process"/>
    <property type="evidence" value="ECO:0007669"/>
    <property type="project" value="InterPro"/>
</dbReference>
<evidence type="ECO:0000256" key="2">
    <source>
        <dbReference type="ARBA" id="ARBA00022448"/>
    </source>
</evidence>
<dbReference type="GO" id="GO:0051537">
    <property type="term" value="F:2 iron, 2 sulfur cluster binding"/>
    <property type="evidence" value="ECO:0007669"/>
    <property type="project" value="UniProtKB-KW"/>
</dbReference>
<evidence type="ECO:0000256" key="3">
    <source>
        <dbReference type="ARBA" id="ARBA00022630"/>
    </source>
</evidence>
<feature type="binding site" evidence="12">
    <location>
        <position position="225"/>
    </location>
    <ligand>
        <name>[2Fe-2S] cluster</name>
        <dbReference type="ChEBI" id="CHEBI:190135"/>
    </ligand>
</feature>
<reference evidence="14 15" key="1">
    <citation type="submission" date="2019-04" db="EMBL/GenBank/DDBJ databases">
        <authorList>
            <person name="Van Vliet M D."/>
        </authorList>
    </citation>
    <scope>NUCLEOTIDE SEQUENCE [LARGE SCALE GENOMIC DNA]</scope>
    <source>
        <strain evidence="14 15">F21</strain>
    </source>
</reference>
<evidence type="ECO:0000256" key="4">
    <source>
        <dbReference type="ARBA" id="ARBA00022714"/>
    </source>
</evidence>
<dbReference type="GO" id="GO:0046872">
    <property type="term" value="F:metal ion binding"/>
    <property type="evidence" value="ECO:0007669"/>
    <property type="project" value="UniProtKB-KW"/>
</dbReference>
<dbReference type="InterPro" id="IPR050353">
    <property type="entry name" value="PyrK_electron_transfer"/>
</dbReference>
<feature type="binding site" evidence="11">
    <location>
        <begin position="52"/>
        <end position="55"/>
    </location>
    <ligand>
        <name>FAD</name>
        <dbReference type="ChEBI" id="CHEBI:57692"/>
    </ligand>
</feature>
<evidence type="ECO:0000256" key="8">
    <source>
        <dbReference type="ARBA" id="ARBA00023004"/>
    </source>
</evidence>
<dbReference type="PIRSF" id="PIRSF006816">
    <property type="entry name" value="Cyc3_hyd_g"/>
    <property type="match status" value="1"/>
</dbReference>
<feature type="domain" description="FAD-binding FR-type" evidence="13">
    <location>
        <begin position="1"/>
        <end position="99"/>
    </location>
</feature>
<keyword evidence="7" id="KW-0249">Electron transport</keyword>
<evidence type="ECO:0000313" key="15">
    <source>
        <dbReference type="Proteomes" id="UP000346198"/>
    </source>
</evidence>
<dbReference type="InterPro" id="IPR019480">
    <property type="entry name" value="Dihydroorotate_DH_Fe-S-bd"/>
</dbReference>
<evidence type="ECO:0000256" key="6">
    <source>
        <dbReference type="ARBA" id="ARBA00022827"/>
    </source>
</evidence>
<dbReference type="Gene3D" id="2.10.240.10">
    <property type="entry name" value="Dihydroorotate dehydrogenase, electron transfer subunit"/>
    <property type="match status" value="1"/>
</dbReference>
<evidence type="ECO:0000256" key="9">
    <source>
        <dbReference type="ARBA" id="ARBA00023014"/>
    </source>
</evidence>
<dbReference type="AlphaFoldDB" id="A0A6C2UR14"/>
<comment type="cofactor">
    <cofactor evidence="10">
        <name>[2Fe-2S] cluster</name>
        <dbReference type="ChEBI" id="CHEBI:190135"/>
    </cofactor>
</comment>
<evidence type="ECO:0000256" key="5">
    <source>
        <dbReference type="ARBA" id="ARBA00022723"/>
    </source>
</evidence>